<dbReference type="EMBL" id="FMUS01000029">
    <property type="protein sequence ID" value="SCZ01694.1"/>
    <property type="molecule type" value="Genomic_DNA"/>
</dbReference>
<reference evidence="2 3" key="1">
    <citation type="submission" date="2016-10" db="EMBL/GenBank/DDBJ databases">
        <authorList>
            <person name="de Groot N.N."/>
        </authorList>
    </citation>
    <scope>NUCLEOTIDE SEQUENCE [LARGE SCALE GENOMIC DNA]</scope>
    <source>
        <strain evidence="2 3">DSM 18978</strain>
    </source>
</reference>
<dbReference type="STRING" id="1120976.SAMN03080606_03597"/>
<keyword evidence="1" id="KW-1133">Transmembrane helix</keyword>
<keyword evidence="1" id="KW-0812">Transmembrane</keyword>
<sequence length="130" mass="15212">MSSFIYITSTIVIIGSILALLFFIIKLVSALCKESNCISYHEKADATMSRLDNTIMLSVMTINKSMVEERKKSNSFLQKDKEEAFQESKDRIMNILSNEDLQHLSIYIDNMEEWIDNRIEYYVRVLKKNK</sequence>
<keyword evidence="1" id="KW-0472">Membrane</keyword>
<evidence type="ECO:0000313" key="3">
    <source>
        <dbReference type="Proteomes" id="UP000198636"/>
    </source>
</evidence>
<protein>
    <submittedName>
        <fullName evidence="2">Uncharacterized protein</fullName>
    </submittedName>
</protein>
<dbReference type="Proteomes" id="UP000198636">
    <property type="component" value="Unassembled WGS sequence"/>
</dbReference>
<feature type="transmembrane region" description="Helical" evidence="1">
    <location>
        <begin position="6"/>
        <end position="25"/>
    </location>
</feature>
<evidence type="ECO:0000256" key="1">
    <source>
        <dbReference type="SAM" id="Phobius"/>
    </source>
</evidence>
<evidence type="ECO:0000313" key="2">
    <source>
        <dbReference type="EMBL" id="SCZ01694.1"/>
    </source>
</evidence>
<dbReference type="RefSeq" id="WP_091546333.1">
    <property type="nucleotide sequence ID" value="NZ_FMUS01000029.1"/>
</dbReference>
<proteinExistence type="predicted"/>
<name>A0A1G5KMX5_9FIRM</name>
<dbReference type="OrthoDB" id="1954708at2"/>
<organism evidence="2 3">
    <name type="scientific">Alkaliphilus peptidifermentans DSM 18978</name>
    <dbReference type="NCBI Taxonomy" id="1120976"/>
    <lineage>
        <taxon>Bacteria</taxon>
        <taxon>Bacillati</taxon>
        <taxon>Bacillota</taxon>
        <taxon>Clostridia</taxon>
        <taxon>Peptostreptococcales</taxon>
        <taxon>Natronincolaceae</taxon>
        <taxon>Alkaliphilus</taxon>
    </lineage>
</organism>
<accession>A0A1G5KMX5</accession>
<gene>
    <name evidence="2" type="ORF">SAMN03080606_03597</name>
</gene>
<dbReference type="AlphaFoldDB" id="A0A1G5KMX5"/>
<keyword evidence="3" id="KW-1185">Reference proteome</keyword>